<dbReference type="RefSeq" id="WP_078200067.1">
    <property type="nucleotide sequence ID" value="NZ_CP017758.1"/>
</dbReference>
<reference evidence="2" key="1">
    <citation type="submission" date="2017-02" db="EMBL/GenBank/DDBJ databases">
        <title>Complete genome sequence of Cupriavidus necator strain NH9, a 3-chlorobenzoate degrader.</title>
        <authorList>
            <person name="Moriuchi R."/>
            <person name="Dohra H."/>
            <person name="Ogawa N."/>
        </authorList>
    </citation>
    <scope>NUCLEOTIDE SEQUENCE [LARGE SCALE GENOMIC DNA]</scope>
    <source>
        <strain evidence="2">NH9</strain>
    </source>
</reference>
<accession>A0A1U9UYC8</accession>
<name>A0A1U9UYC8_CUPNE</name>
<dbReference type="EMBL" id="CP017758">
    <property type="protein sequence ID" value="AQV97728.1"/>
    <property type="molecule type" value="Genomic_DNA"/>
</dbReference>
<dbReference type="AlphaFoldDB" id="A0A1U9UYC8"/>
<dbReference type="KEGG" id="cuh:BJN34_28080"/>
<evidence type="ECO:0000313" key="1">
    <source>
        <dbReference type="EMBL" id="AQV97728.1"/>
    </source>
</evidence>
<organism evidence="1 2">
    <name type="scientific">Cupriavidus necator</name>
    <name type="common">Alcaligenes eutrophus</name>
    <name type="synonym">Ralstonia eutropha</name>
    <dbReference type="NCBI Taxonomy" id="106590"/>
    <lineage>
        <taxon>Bacteria</taxon>
        <taxon>Pseudomonadati</taxon>
        <taxon>Pseudomonadota</taxon>
        <taxon>Betaproteobacteria</taxon>
        <taxon>Burkholderiales</taxon>
        <taxon>Burkholderiaceae</taxon>
        <taxon>Cupriavidus</taxon>
    </lineage>
</organism>
<protein>
    <submittedName>
        <fullName evidence="1">Uncharacterized protein</fullName>
    </submittedName>
</protein>
<dbReference type="OrthoDB" id="8965971at2"/>
<proteinExistence type="predicted"/>
<gene>
    <name evidence="1" type="ORF">BJN34_28080</name>
</gene>
<evidence type="ECO:0000313" key="2">
    <source>
        <dbReference type="Proteomes" id="UP000189627"/>
    </source>
</evidence>
<dbReference type="Proteomes" id="UP000189627">
    <property type="component" value="Chromosome 2"/>
</dbReference>
<sequence length="93" mass="10625">MSETRITTHLPTIDIELIHHQLPEQNAELMTVQIRATPSFEAMERWLTQSATFAPGQPFALQLWSDMLRRAWLPWLVMNPALALFVPRATEGG</sequence>